<evidence type="ECO:0000256" key="2">
    <source>
        <dbReference type="SAM" id="SignalP"/>
    </source>
</evidence>
<keyword evidence="2" id="KW-0732">Signal</keyword>
<proteinExistence type="predicted"/>
<accession>A0A2M4C620</accession>
<evidence type="ECO:0000256" key="1">
    <source>
        <dbReference type="SAM" id="MobiDB-lite"/>
    </source>
</evidence>
<organism evidence="3">
    <name type="scientific">Anopheles marajoara</name>
    <dbReference type="NCBI Taxonomy" id="58244"/>
    <lineage>
        <taxon>Eukaryota</taxon>
        <taxon>Metazoa</taxon>
        <taxon>Ecdysozoa</taxon>
        <taxon>Arthropoda</taxon>
        <taxon>Hexapoda</taxon>
        <taxon>Insecta</taxon>
        <taxon>Pterygota</taxon>
        <taxon>Neoptera</taxon>
        <taxon>Endopterygota</taxon>
        <taxon>Diptera</taxon>
        <taxon>Nematocera</taxon>
        <taxon>Culicoidea</taxon>
        <taxon>Culicidae</taxon>
        <taxon>Anophelinae</taxon>
        <taxon>Anopheles</taxon>
    </lineage>
</organism>
<sequence length="163" mass="18245">MATSTVSGDRRNDRRSLANPTVLLLLLLLLLESSAFGKEGERERESGGHLKISESLISCPRCGVINLLKISQHRGEHESELEREEQREREASSPSYPHPPPPPSSSSNTRGSDRGRWPQFAVECTHQTPPFCFLDWSLDASTATARRWTSSTRQVDRRSVSCT</sequence>
<reference evidence="3" key="1">
    <citation type="submission" date="2018-01" db="EMBL/GenBank/DDBJ databases">
        <title>An insight into the sialome of Amazonian anophelines.</title>
        <authorList>
            <person name="Ribeiro J.M."/>
            <person name="Scarpassa V."/>
            <person name="Calvo E."/>
        </authorList>
    </citation>
    <scope>NUCLEOTIDE SEQUENCE</scope>
    <source>
        <tissue evidence="3">Salivary glands</tissue>
    </source>
</reference>
<feature type="compositionally biased region" description="Basic and acidic residues" evidence="1">
    <location>
        <begin position="73"/>
        <end position="91"/>
    </location>
</feature>
<feature type="signal peptide" evidence="2">
    <location>
        <begin position="1"/>
        <end position="37"/>
    </location>
</feature>
<dbReference type="EMBL" id="GGFJ01011636">
    <property type="protein sequence ID" value="MBW60777.1"/>
    <property type="molecule type" value="Transcribed_RNA"/>
</dbReference>
<dbReference type="AlphaFoldDB" id="A0A2M4C620"/>
<feature type="chain" id="PRO_5014850336" evidence="2">
    <location>
        <begin position="38"/>
        <end position="163"/>
    </location>
</feature>
<feature type="region of interest" description="Disordered" evidence="1">
    <location>
        <begin position="73"/>
        <end position="116"/>
    </location>
</feature>
<name>A0A2M4C620_9DIPT</name>
<evidence type="ECO:0000313" key="3">
    <source>
        <dbReference type="EMBL" id="MBW60777.1"/>
    </source>
</evidence>
<protein>
    <submittedName>
        <fullName evidence="3">Putative secreted protein</fullName>
    </submittedName>
</protein>